<keyword evidence="2" id="KW-0472">Membrane</keyword>
<proteinExistence type="inferred from homology"/>
<evidence type="ECO:0000256" key="1">
    <source>
        <dbReference type="ARBA" id="ARBA00009024"/>
    </source>
</evidence>
<name>A0A0A9XK78_LYGHE</name>
<reference evidence="3" key="2">
    <citation type="submission" date="2014-07" db="EMBL/GenBank/DDBJ databases">
        <authorList>
            <person name="Hull J."/>
        </authorList>
    </citation>
    <scope>NUCLEOTIDE SEQUENCE</scope>
</reference>
<gene>
    <name evidence="3" type="primary">CNR4</name>
    <name evidence="3" type="ORF">CM83_1588</name>
</gene>
<evidence type="ECO:0000313" key="3">
    <source>
        <dbReference type="EMBL" id="JAG20389.1"/>
    </source>
</evidence>
<dbReference type="Pfam" id="PF04749">
    <property type="entry name" value="PLAC8"/>
    <property type="match status" value="1"/>
</dbReference>
<keyword evidence="2" id="KW-1133">Transmembrane helix</keyword>
<comment type="similarity">
    <text evidence="1">Belongs to the cornifelin family.</text>
</comment>
<keyword evidence="2" id="KW-0812">Transmembrane</keyword>
<dbReference type="EMBL" id="GBHO01023215">
    <property type="protein sequence ID" value="JAG20389.1"/>
    <property type="molecule type" value="Transcribed_RNA"/>
</dbReference>
<sequence>MDSCLESYICSYCQLSRQFNMLYNNEPAVHFPICLLVSFLDSTVTNVVGCLFLLTLRQNIRKRFGIRGSTLQDVCVSCWCAPCALQQQLLELTSLGMFPGACFYAVAPL</sequence>
<feature type="transmembrane region" description="Helical" evidence="2">
    <location>
        <begin position="29"/>
        <end position="54"/>
    </location>
</feature>
<evidence type="ECO:0000256" key="2">
    <source>
        <dbReference type="SAM" id="Phobius"/>
    </source>
</evidence>
<accession>A0A0A9XK78</accession>
<reference evidence="3" key="1">
    <citation type="journal article" date="2014" name="PLoS ONE">
        <title>Transcriptome-Based Identification of ABC Transporters in the Western Tarnished Plant Bug Lygus hesperus.</title>
        <authorList>
            <person name="Hull J.J."/>
            <person name="Chaney K."/>
            <person name="Geib S.M."/>
            <person name="Fabrick J.A."/>
            <person name="Brent C.S."/>
            <person name="Walsh D."/>
            <person name="Lavine L.C."/>
        </authorList>
    </citation>
    <scope>NUCLEOTIDE SEQUENCE</scope>
</reference>
<organism evidence="3">
    <name type="scientific">Lygus hesperus</name>
    <name type="common">Western plant bug</name>
    <dbReference type="NCBI Taxonomy" id="30085"/>
    <lineage>
        <taxon>Eukaryota</taxon>
        <taxon>Metazoa</taxon>
        <taxon>Ecdysozoa</taxon>
        <taxon>Arthropoda</taxon>
        <taxon>Hexapoda</taxon>
        <taxon>Insecta</taxon>
        <taxon>Pterygota</taxon>
        <taxon>Neoptera</taxon>
        <taxon>Paraneoptera</taxon>
        <taxon>Hemiptera</taxon>
        <taxon>Heteroptera</taxon>
        <taxon>Panheteroptera</taxon>
        <taxon>Cimicomorpha</taxon>
        <taxon>Miridae</taxon>
        <taxon>Mirini</taxon>
        <taxon>Lygus</taxon>
    </lineage>
</organism>
<protein>
    <submittedName>
        <fullName evidence="3">Cell number regulator 4</fullName>
    </submittedName>
</protein>
<dbReference type="NCBIfam" id="TIGR01571">
    <property type="entry name" value="A_thal_Cys_rich"/>
    <property type="match status" value="1"/>
</dbReference>
<dbReference type="AlphaFoldDB" id="A0A0A9XK78"/>
<dbReference type="InterPro" id="IPR006461">
    <property type="entry name" value="PLAC_motif_containing"/>
</dbReference>